<evidence type="ECO:0000256" key="4">
    <source>
        <dbReference type="ARBA" id="ARBA00022553"/>
    </source>
</evidence>
<dbReference type="PANTHER" id="PTHR43775:SF37">
    <property type="entry name" value="SI:DKEY-61P9.11"/>
    <property type="match status" value="1"/>
</dbReference>
<keyword evidence="3" id="KW-0963">Cytoplasm</keyword>
<organism evidence="7 8">
    <name type="scientific">Streptomyces monticola</name>
    <dbReference type="NCBI Taxonomy" id="2666263"/>
    <lineage>
        <taxon>Bacteria</taxon>
        <taxon>Bacillati</taxon>
        <taxon>Actinomycetota</taxon>
        <taxon>Actinomycetes</taxon>
        <taxon>Kitasatosporales</taxon>
        <taxon>Streptomycetaceae</taxon>
        <taxon>Streptomyces</taxon>
    </lineage>
</organism>
<dbReference type="PROSITE" id="PS52004">
    <property type="entry name" value="KS3_2"/>
    <property type="match status" value="1"/>
</dbReference>
<dbReference type="InterPro" id="IPR020841">
    <property type="entry name" value="PKS_Beta-ketoAc_synthase_dom"/>
</dbReference>
<keyword evidence="8" id="KW-1185">Reference proteome</keyword>
<evidence type="ECO:0000313" key="8">
    <source>
        <dbReference type="Proteomes" id="UP001596523"/>
    </source>
</evidence>
<dbReference type="CDD" id="cd00833">
    <property type="entry name" value="PKS"/>
    <property type="match status" value="1"/>
</dbReference>
<dbReference type="Gene3D" id="3.40.47.10">
    <property type="match status" value="3"/>
</dbReference>
<comment type="pathway">
    <text evidence="1">Antibiotic biosynthesis.</text>
</comment>
<evidence type="ECO:0000256" key="1">
    <source>
        <dbReference type="ARBA" id="ARBA00004792"/>
    </source>
</evidence>
<accession>A0ABW2JX15</accession>
<feature type="region of interest" description="Disordered" evidence="5">
    <location>
        <begin position="25"/>
        <end position="89"/>
    </location>
</feature>
<dbReference type="Pfam" id="PF22336">
    <property type="entry name" value="RhiE-like_linker"/>
    <property type="match status" value="1"/>
</dbReference>
<comment type="caution">
    <text evidence="7">The sequence shown here is derived from an EMBL/GenBank/DDBJ whole genome shotgun (WGS) entry which is preliminary data.</text>
</comment>
<feature type="compositionally biased region" description="Pro residues" evidence="5">
    <location>
        <begin position="30"/>
        <end position="51"/>
    </location>
</feature>
<name>A0ABW2JX15_9ACTN</name>
<dbReference type="SMART" id="SM00825">
    <property type="entry name" value="PKS_KS"/>
    <property type="match status" value="1"/>
</dbReference>
<dbReference type="SUPFAM" id="SSF53901">
    <property type="entry name" value="Thiolase-like"/>
    <property type="match status" value="2"/>
</dbReference>
<dbReference type="InterPro" id="IPR016039">
    <property type="entry name" value="Thiolase-like"/>
</dbReference>
<evidence type="ECO:0000256" key="3">
    <source>
        <dbReference type="ARBA" id="ARBA00022490"/>
    </source>
</evidence>
<dbReference type="InterPro" id="IPR014030">
    <property type="entry name" value="Ketoacyl_synth_N"/>
</dbReference>
<keyword evidence="2" id="KW-0596">Phosphopantetheine</keyword>
<dbReference type="Proteomes" id="UP001596523">
    <property type="component" value="Unassembled WGS sequence"/>
</dbReference>
<sequence length="649" mass="67204">MDNREILNRFKNGTLDRQRAAALLTGAAAEPPPVPAQPTPAVAPPVAPPPGRDGATVPAAGTERTDTERTGPEPAGAELVGPGRPKAQAPDPRCAVIGIAGRYPGAPGLEAFWQNTLGGRDTAATVPPGRARYVADDQAGLLDQVHLLDGVDEFDPEFFQLTERDGIVMDPQERLFLETAWQTLEGAGYTGARLETLTAADGEPRSVGVYAAVSSADYALLAAERWAEGGRDMPRSGHWSLPGRLSALLDLRGPSQPVDTAQSSFLVALHLALTALAAGECAAALVGGVDLRLHPSRHRPGAGEGVGAVLLKPLAAAEADGDTIHAVVRSSAVGHTGRLGGGDRSGSSDRTDDSDRLARRTLEAAGVEAGSVSLHETSRTTADGIGDAGAATGVAALTRAVLQLREATRAPVRGGIPSAPLVRTRTADGGELPLRATVSVRGAGGTEARVLVEEYRRAAGAGAASAAVTAPDVDDPDGGARPELVLLSAPSTAHLVATARRLADWLAEQDSAPDGVRDLAAVARELRTGRAAMACRLAVTARDTAQLAAALDGFARDQGDGSSAVRSADLRDGRADPLLLGELPETRTYVTALWQGRRLEQLTRLWLAGIDVTPAGEPAGPVVELPRTALVRRSLWIGWETTPGVERTG</sequence>
<keyword evidence="4" id="KW-0597">Phosphoprotein</keyword>
<feature type="domain" description="Ketosynthase family 3 (KS3)" evidence="6">
    <location>
        <begin position="91"/>
        <end position="454"/>
    </location>
</feature>
<proteinExistence type="predicted"/>
<dbReference type="PANTHER" id="PTHR43775">
    <property type="entry name" value="FATTY ACID SYNTHASE"/>
    <property type="match status" value="1"/>
</dbReference>
<dbReference type="EMBL" id="JBHTCF010000030">
    <property type="protein sequence ID" value="MFC7310247.1"/>
    <property type="molecule type" value="Genomic_DNA"/>
</dbReference>
<evidence type="ECO:0000259" key="6">
    <source>
        <dbReference type="PROSITE" id="PS52004"/>
    </source>
</evidence>
<feature type="region of interest" description="Disordered" evidence="5">
    <location>
        <begin position="335"/>
        <end position="355"/>
    </location>
</feature>
<evidence type="ECO:0000256" key="5">
    <source>
        <dbReference type="SAM" id="MobiDB-lite"/>
    </source>
</evidence>
<reference evidence="8" key="1">
    <citation type="journal article" date="2019" name="Int. J. Syst. Evol. Microbiol.">
        <title>The Global Catalogue of Microorganisms (GCM) 10K type strain sequencing project: providing services to taxonomists for standard genome sequencing and annotation.</title>
        <authorList>
            <consortium name="The Broad Institute Genomics Platform"/>
            <consortium name="The Broad Institute Genome Sequencing Center for Infectious Disease"/>
            <person name="Wu L."/>
            <person name="Ma J."/>
        </authorList>
    </citation>
    <scope>NUCLEOTIDE SEQUENCE [LARGE SCALE GENOMIC DNA]</scope>
    <source>
        <strain evidence="8">SYNS20</strain>
    </source>
</reference>
<protein>
    <submittedName>
        <fullName evidence="7">Beta-ketoacyl synthase N-terminal-like domain-containing protein</fullName>
    </submittedName>
</protein>
<dbReference type="Gene3D" id="1.10.1240.100">
    <property type="match status" value="1"/>
</dbReference>
<gene>
    <name evidence="7" type="ORF">ACFQVC_39305</name>
</gene>
<dbReference type="InterPro" id="IPR050091">
    <property type="entry name" value="PKS_NRPS_Biosynth_Enz"/>
</dbReference>
<evidence type="ECO:0000313" key="7">
    <source>
        <dbReference type="EMBL" id="MFC7310247.1"/>
    </source>
</evidence>
<dbReference type="Pfam" id="PF00109">
    <property type="entry name" value="ketoacyl-synt"/>
    <property type="match status" value="1"/>
</dbReference>
<dbReference type="RefSeq" id="WP_381840395.1">
    <property type="nucleotide sequence ID" value="NZ_JBHTCF010000030.1"/>
</dbReference>
<dbReference type="InterPro" id="IPR054514">
    <property type="entry name" value="RhiE-like_linker"/>
</dbReference>
<feature type="compositionally biased region" description="Basic and acidic residues" evidence="5">
    <location>
        <begin position="346"/>
        <end position="355"/>
    </location>
</feature>
<evidence type="ECO:0000256" key="2">
    <source>
        <dbReference type="ARBA" id="ARBA00022450"/>
    </source>
</evidence>